<sequence>MCRSRGKIAILVIFGPLEAVSYTMGGGSAAFITICHCGSGTEVTFMVWYQFLSKGGGLVRCGSRVMAESVFWSRWDGWFRTIDVSFRAVPMVPIHHDTVIQYFASRTILLEGGF</sequence>
<name>A0A7S2NV23_9STRA</name>
<feature type="signal peptide" evidence="1">
    <location>
        <begin position="1"/>
        <end position="19"/>
    </location>
</feature>
<keyword evidence="1" id="KW-0732">Signal</keyword>
<organism evidence="2">
    <name type="scientific">Leptocylindrus danicus</name>
    <dbReference type="NCBI Taxonomy" id="163516"/>
    <lineage>
        <taxon>Eukaryota</taxon>
        <taxon>Sar</taxon>
        <taxon>Stramenopiles</taxon>
        <taxon>Ochrophyta</taxon>
        <taxon>Bacillariophyta</taxon>
        <taxon>Coscinodiscophyceae</taxon>
        <taxon>Chaetocerotophycidae</taxon>
        <taxon>Leptocylindrales</taxon>
        <taxon>Leptocylindraceae</taxon>
        <taxon>Leptocylindrus</taxon>
    </lineage>
</organism>
<evidence type="ECO:0008006" key="3">
    <source>
        <dbReference type="Google" id="ProtNLM"/>
    </source>
</evidence>
<feature type="chain" id="PRO_5031410215" description="Secreted protein" evidence="1">
    <location>
        <begin position="20"/>
        <end position="114"/>
    </location>
</feature>
<dbReference type="EMBL" id="HBGY01005339">
    <property type="protein sequence ID" value="CAD9561865.1"/>
    <property type="molecule type" value="Transcribed_RNA"/>
</dbReference>
<proteinExistence type="predicted"/>
<gene>
    <name evidence="2" type="ORF">LDAN0321_LOCUS3262</name>
</gene>
<accession>A0A7S2NV23</accession>
<reference evidence="2" key="1">
    <citation type="submission" date="2021-01" db="EMBL/GenBank/DDBJ databases">
        <authorList>
            <person name="Corre E."/>
            <person name="Pelletier E."/>
            <person name="Niang G."/>
            <person name="Scheremetjew M."/>
            <person name="Finn R."/>
            <person name="Kale V."/>
            <person name="Holt S."/>
            <person name="Cochrane G."/>
            <person name="Meng A."/>
            <person name="Brown T."/>
            <person name="Cohen L."/>
        </authorList>
    </citation>
    <scope>NUCLEOTIDE SEQUENCE</scope>
    <source>
        <strain evidence="2">B650</strain>
    </source>
</reference>
<evidence type="ECO:0000256" key="1">
    <source>
        <dbReference type="SAM" id="SignalP"/>
    </source>
</evidence>
<evidence type="ECO:0000313" key="2">
    <source>
        <dbReference type="EMBL" id="CAD9561865.1"/>
    </source>
</evidence>
<dbReference type="AlphaFoldDB" id="A0A7S2NV23"/>
<protein>
    <recommendedName>
        <fullName evidence="3">Secreted protein</fullName>
    </recommendedName>
</protein>